<evidence type="ECO:0000313" key="5">
    <source>
        <dbReference type="EMBL" id="KAK7855615.1"/>
    </source>
</evidence>
<sequence length="106" mass="12219">MAEIALAGALALVDRLVLVYQYVTHDVEEVKKWLDTMKSFLKDIEGREDTEGLKDRVEKVRNLAFETEDAIEEYMFQSLTVVHIAISTLTHLEKTNVPQHLLEFLD</sequence>
<keyword evidence="1" id="KW-0677">Repeat</keyword>
<evidence type="ECO:0000259" key="4">
    <source>
        <dbReference type="Pfam" id="PF18052"/>
    </source>
</evidence>
<evidence type="ECO:0000256" key="1">
    <source>
        <dbReference type="ARBA" id="ARBA00022737"/>
    </source>
</evidence>
<comment type="caution">
    <text evidence="5">The sequence shown here is derived from an EMBL/GenBank/DDBJ whole genome shotgun (WGS) entry which is preliminary data.</text>
</comment>
<organism evidence="5 6">
    <name type="scientific">Quercus suber</name>
    <name type="common">Cork oak</name>
    <dbReference type="NCBI Taxonomy" id="58331"/>
    <lineage>
        <taxon>Eukaryota</taxon>
        <taxon>Viridiplantae</taxon>
        <taxon>Streptophyta</taxon>
        <taxon>Embryophyta</taxon>
        <taxon>Tracheophyta</taxon>
        <taxon>Spermatophyta</taxon>
        <taxon>Magnoliopsida</taxon>
        <taxon>eudicotyledons</taxon>
        <taxon>Gunneridae</taxon>
        <taxon>Pentapetalae</taxon>
        <taxon>rosids</taxon>
        <taxon>fabids</taxon>
        <taxon>Fagales</taxon>
        <taxon>Fagaceae</taxon>
        <taxon>Quercus</taxon>
    </lineage>
</organism>
<dbReference type="EMBL" id="PKMF04000044">
    <property type="protein sequence ID" value="KAK7855615.1"/>
    <property type="molecule type" value="Genomic_DNA"/>
</dbReference>
<dbReference type="AlphaFoldDB" id="A0AAW0LVM3"/>
<keyword evidence="3" id="KW-0611">Plant defense</keyword>
<protein>
    <recommendedName>
        <fullName evidence="4">Disease resistance N-terminal domain-containing protein</fullName>
    </recommendedName>
</protein>
<evidence type="ECO:0000256" key="3">
    <source>
        <dbReference type="ARBA" id="ARBA00022821"/>
    </source>
</evidence>
<dbReference type="InterPro" id="IPR041118">
    <property type="entry name" value="Rx_N"/>
</dbReference>
<dbReference type="Proteomes" id="UP000237347">
    <property type="component" value="Unassembled WGS sequence"/>
</dbReference>
<dbReference type="Gene3D" id="1.20.5.4130">
    <property type="match status" value="1"/>
</dbReference>
<keyword evidence="2" id="KW-0547">Nucleotide-binding</keyword>
<dbReference type="Pfam" id="PF18052">
    <property type="entry name" value="Rx_N"/>
    <property type="match status" value="1"/>
</dbReference>
<reference evidence="5 6" key="1">
    <citation type="journal article" date="2018" name="Sci. Data">
        <title>The draft genome sequence of cork oak.</title>
        <authorList>
            <person name="Ramos A.M."/>
            <person name="Usie A."/>
            <person name="Barbosa P."/>
            <person name="Barros P.M."/>
            <person name="Capote T."/>
            <person name="Chaves I."/>
            <person name="Simoes F."/>
            <person name="Abreu I."/>
            <person name="Carrasquinho I."/>
            <person name="Faro C."/>
            <person name="Guimaraes J.B."/>
            <person name="Mendonca D."/>
            <person name="Nobrega F."/>
            <person name="Rodrigues L."/>
            <person name="Saibo N.J.M."/>
            <person name="Varela M.C."/>
            <person name="Egas C."/>
            <person name="Matos J."/>
            <person name="Miguel C.M."/>
            <person name="Oliveira M.M."/>
            <person name="Ricardo C.P."/>
            <person name="Goncalves S."/>
        </authorList>
    </citation>
    <scope>NUCLEOTIDE SEQUENCE [LARGE SCALE GENOMIC DNA]</scope>
    <source>
        <strain evidence="6">cv. HL8</strain>
    </source>
</reference>
<gene>
    <name evidence="5" type="ORF">CFP56_027305</name>
</gene>
<dbReference type="GO" id="GO:0000166">
    <property type="term" value="F:nucleotide binding"/>
    <property type="evidence" value="ECO:0007669"/>
    <property type="project" value="UniProtKB-KW"/>
</dbReference>
<keyword evidence="6" id="KW-1185">Reference proteome</keyword>
<evidence type="ECO:0000313" key="6">
    <source>
        <dbReference type="Proteomes" id="UP000237347"/>
    </source>
</evidence>
<evidence type="ECO:0000256" key="2">
    <source>
        <dbReference type="ARBA" id="ARBA00022741"/>
    </source>
</evidence>
<accession>A0AAW0LVM3</accession>
<feature type="domain" description="Disease resistance N-terminal" evidence="4">
    <location>
        <begin position="23"/>
        <end position="79"/>
    </location>
</feature>
<name>A0AAW0LVM3_QUESU</name>
<proteinExistence type="predicted"/>
<dbReference type="GO" id="GO:0006952">
    <property type="term" value="P:defense response"/>
    <property type="evidence" value="ECO:0007669"/>
    <property type="project" value="UniProtKB-KW"/>
</dbReference>